<dbReference type="InterPro" id="IPR029055">
    <property type="entry name" value="Ntn_hydrolases_N"/>
</dbReference>
<dbReference type="SUPFAM" id="SSF52402">
    <property type="entry name" value="Adenine nucleotide alpha hydrolases-like"/>
    <property type="match status" value="1"/>
</dbReference>
<protein>
    <recommendedName>
        <fullName evidence="3">asparagine synthase (glutamine-hydrolyzing)</fullName>
        <ecNumber evidence="3">6.3.5.4</ecNumber>
    </recommendedName>
</protein>
<dbReference type="EC" id="6.3.5.4" evidence="3"/>
<dbReference type="RefSeq" id="WP_250198465.1">
    <property type="nucleotide sequence ID" value="NZ_CP097636.1"/>
</dbReference>
<sequence length="574" mass="63079">MSAATLAEPATLALALGRPQFADGALQAVQARNGDLAAWQAAFAQADPATVLARVGGDFAVALTLPDGRQLLAVDRFAIRTLCYRIDPAGDRSVLRVAEQADALADAVPGTGGRVDRQALFDYLYFHAIPSPGTAHPGVLRLPPAHCLVFDGRHATVTPYWVPTFQDRGPTPRPSFDQLRDEFRRLLRDAVAATADPARPASFLSGGTDSSTVAGMLREATGQKPATFSIGFDAEGYDEMAYARIAAQRFDTEHHEYYVTPDDLVRSMPEVAAGYDQPFGNSSALPAYFCALMAKREGVRRILAGDGGDELFGGNLRYAKQRVFNVYDHVPGPLRSALLEPVLGTRAARQLPLVRKAASYVAQAREPLPQRLETYNLLLRLGLADVLTPAFRAQVDEQGPIKAQQVVWQGARTGSLLNRQLAFDWRYTLAETDLPKVCGTTRLAGLEVAFPMLDARLVDFSLRLPADDKLKGLKLRWFFKEALRGFLPDEIITKKKQGFGLPFGVWTQRHAGLKALAADALGSLSTRNLVRPPFLDSLLHQRLPEHPGYYGEMVWILTMLELWLRAHAPQFRIE</sequence>
<dbReference type="AlphaFoldDB" id="A0A1S6R6J5"/>
<dbReference type="Gene3D" id="3.40.50.620">
    <property type="entry name" value="HUPs"/>
    <property type="match status" value="2"/>
</dbReference>
<reference evidence="8" key="2">
    <citation type="submission" date="2022-05" db="EMBL/GenBank/DDBJ databases">
        <title>An RpoN-dependent PEP-CTERM gene is involved in floc formation of an Aquincola tertiaricarbonis strain.</title>
        <authorList>
            <person name="Qiu D."/>
            <person name="Xia M."/>
        </authorList>
    </citation>
    <scope>NUCLEOTIDE SEQUENCE</scope>
    <source>
        <strain evidence="8">RN12</strain>
    </source>
</reference>
<dbReference type="EMBL" id="CP097636">
    <property type="protein sequence ID" value="URI10261.1"/>
    <property type="molecule type" value="Genomic_DNA"/>
</dbReference>
<evidence type="ECO:0000313" key="9">
    <source>
        <dbReference type="Proteomes" id="UP001056201"/>
    </source>
</evidence>
<evidence type="ECO:0000256" key="2">
    <source>
        <dbReference type="ARBA" id="ARBA00005752"/>
    </source>
</evidence>
<dbReference type="EMBL" id="KY053276">
    <property type="protein sequence ID" value="AQW45599.1"/>
    <property type="molecule type" value="Genomic_DNA"/>
</dbReference>
<dbReference type="SUPFAM" id="SSF56235">
    <property type="entry name" value="N-terminal nucleophile aminohydrolases (Ntn hydrolases)"/>
    <property type="match status" value="1"/>
</dbReference>
<dbReference type="InterPro" id="IPR001962">
    <property type="entry name" value="Asn_synthase"/>
</dbReference>
<dbReference type="GO" id="GO:0004066">
    <property type="term" value="F:asparagine synthase (glutamine-hydrolyzing) activity"/>
    <property type="evidence" value="ECO:0007669"/>
    <property type="project" value="UniProtKB-EC"/>
</dbReference>
<dbReference type="GO" id="GO:0006529">
    <property type="term" value="P:asparagine biosynthetic process"/>
    <property type="evidence" value="ECO:0007669"/>
    <property type="project" value="InterPro"/>
</dbReference>
<dbReference type="PIRSF" id="PIRSF001589">
    <property type="entry name" value="Asn_synthetase_glu-h"/>
    <property type="match status" value="1"/>
</dbReference>
<dbReference type="InterPro" id="IPR006426">
    <property type="entry name" value="Asn_synth_AEB"/>
</dbReference>
<evidence type="ECO:0000259" key="6">
    <source>
        <dbReference type="Pfam" id="PF00733"/>
    </source>
</evidence>
<comment type="pathway">
    <text evidence="1">Amino-acid biosynthesis; L-asparagine biosynthesis; L-asparagine from L-aspartate (L-Gln route): step 1/1.</text>
</comment>
<comment type="similarity">
    <text evidence="2">Belongs to the asparagine synthetase family.</text>
</comment>
<evidence type="ECO:0000256" key="4">
    <source>
        <dbReference type="ARBA" id="ARBA00048741"/>
    </source>
</evidence>
<gene>
    <name evidence="8" type="ORF">MW290_14675</name>
</gene>
<dbReference type="InterPro" id="IPR051786">
    <property type="entry name" value="ASN_synthetase/amidase"/>
</dbReference>
<comment type="catalytic activity">
    <reaction evidence="4">
        <text>L-aspartate + L-glutamine + ATP + H2O = L-asparagine + L-glutamate + AMP + diphosphate + H(+)</text>
        <dbReference type="Rhea" id="RHEA:12228"/>
        <dbReference type="ChEBI" id="CHEBI:15377"/>
        <dbReference type="ChEBI" id="CHEBI:15378"/>
        <dbReference type="ChEBI" id="CHEBI:29985"/>
        <dbReference type="ChEBI" id="CHEBI:29991"/>
        <dbReference type="ChEBI" id="CHEBI:30616"/>
        <dbReference type="ChEBI" id="CHEBI:33019"/>
        <dbReference type="ChEBI" id="CHEBI:58048"/>
        <dbReference type="ChEBI" id="CHEBI:58359"/>
        <dbReference type="ChEBI" id="CHEBI:456215"/>
        <dbReference type="EC" id="6.3.5.4"/>
    </reaction>
</comment>
<proteinExistence type="inferred from homology"/>
<dbReference type="PANTHER" id="PTHR43284">
    <property type="entry name" value="ASPARAGINE SYNTHETASE (GLUTAMINE-HYDROLYZING)"/>
    <property type="match status" value="1"/>
</dbReference>
<keyword evidence="9" id="KW-1185">Reference proteome</keyword>
<reference evidence="7" key="1">
    <citation type="submission" date="2016-10" db="EMBL/GenBank/DDBJ databases">
        <authorList>
            <person name="de Groot N.N."/>
        </authorList>
    </citation>
    <scope>NUCLEOTIDE SEQUENCE</scope>
    <source>
        <strain evidence="7">RN12</strain>
    </source>
</reference>
<evidence type="ECO:0000256" key="5">
    <source>
        <dbReference type="PIRSR" id="PIRSR001589-3"/>
    </source>
</evidence>
<dbReference type="InterPro" id="IPR014729">
    <property type="entry name" value="Rossmann-like_a/b/a_fold"/>
</dbReference>
<accession>A0A1S6R6J5</accession>
<dbReference type="Gene3D" id="3.60.20.10">
    <property type="entry name" value="Glutamine Phosphoribosylpyrophosphate, subunit 1, domain 1"/>
    <property type="match status" value="1"/>
</dbReference>
<dbReference type="GO" id="GO:0005829">
    <property type="term" value="C:cytosol"/>
    <property type="evidence" value="ECO:0007669"/>
    <property type="project" value="TreeGrafter"/>
</dbReference>
<feature type="domain" description="Asparagine synthetase" evidence="6">
    <location>
        <begin position="182"/>
        <end position="565"/>
    </location>
</feature>
<organism evidence="7">
    <name type="scientific">Aquincola tertiaricarbonis</name>
    <dbReference type="NCBI Taxonomy" id="391953"/>
    <lineage>
        <taxon>Bacteria</taxon>
        <taxon>Pseudomonadati</taxon>
        <taxon>Pseudomonadota</taxon>
        <taxon>Betaproteobacteria</taxon>
        <taxon>Burkholderiales</taxon>
        <taxon>Sphaerotilaceae</taxon>
        <taxon>Aquincola</taxon>
    </lineage>
</organism>
<dbReference type="CDD" id="cd01991">
    <property type="entry name" value="Asn_synthase_B_C"/>
    <property type="match status" value="1"/>
</dbReference>
<feature type="site" description="Important for beta-aspartyl-AMP intermediate formation" evidence="5">
    <location>
        <position position="306"/>
    </location>
</feature>
<name>A0A1S6R6J5_AQUTE</name>
<dbReference type="Pfam" id="PF00733">
    <property type="entry name" value="Asn_synthase"/>
    <property type="match status" value="1"/>
</dbReference>
<evidence type="ECO:0000256" key="1">
    <source>
        <dbReference type="ARBA" id="ARBA00005187"/>
    </source>
</evidence>
<evidence type="ECO:0000313" key="8">
    <source>
        <dbReference type="EMBL" id="URI10261.1"/>
    </source>
</evidence>
<evidence type="ECO:0000256" key="3">
    <source>
        <dbReference type="ARBA" id="ARBA00012737"/>
    </source>
</evidence>
<dbReference type="PANTHER" id="PTHR43284:SF1">
    <property type="entry name" value="ASPARAGINE SYNTHETASE"/>
    <property type="match status" value="1"/>
</dbReference>
<dbReference type="Proteomes" id="UP001056201">
    <property type="component" value="Chromosome 2"/>
</dbReference>
<evidence type="ECO:0000313" key="7">
    <source>
        <dbReference type="EMBL" id="AQW45599.1"/>
    </source>
</evidence>